<sequence>MLDILVEPVEKLFKRNGQRLLLGPTAVIPRPNATQAQAAAICKTFTATVKVLRAAEASAEAWHVEDERLEEEEPSSEEKGTPLKRKKTP</sequence>
<organism evidence="2 3">
    <name type="scientific">Cymbomonas tetramitiformis</name>
    <dbReference type="NCBI Taxonomy" id="36881"/>
    <lineage>
        <taxon>Eukaryota</taxon>
        <taxon>Viridiplantae</taxon>
        <taxon>Chlorophyta</taxon>
        <taxon>Pyramimonadophyceae</taxon>
        <taxon>Pyramimonadales</taxon>
        <taxon>Pyramimonadaceae</taxon>
        <taxon>Cymbomonas</taxon>
    </lineage>
</organism>
<dbReference type="AlphaFoldDB" id="A0AAE0BNU5"/>
<proteinExistence type="predicted"/>
<evidence type="ECO:0000256" key="1">
    <source>
        <dbReference type="SAM" id="MobiDB-lite"/>
    </source>
</evidence>
<evidence type="ECO:0000313" key="3">
    <source>
        <dbReference type="Proteomes" id="UP001190700"/>
    </source>
</evidence>
<name>A0AAE0BNU5_9CHLO</name>
<feature type="region of interest" description="Disordered" evidence="1">
    <location>
        <begin position="60"/>
        <end position="89"/>
    </location>
</feature>
<protein>
    <submittedName>
        <fullName evidence="2">Uncharacterized protein</fullName>
    </submittedName>
</protein>
<accession>A0AAE0BNU5</accession>
<dbReference type="Proteomes" id="UP001190700">
    <property type="component" value="Unassembled WGS sequence"/>
</dbReference>
<reference evidence="2 3" key="1">
    <citation type="journal article" date="2015" name="Genome Biol. Evol.">
        <title>Comparative Genomics of a Bacterivorous Green Alga Reveals Evolutionary Causalities and Consequences of Phago-Mixotrophic Mode of Nutrition.</title>
        <authorList>
            <person name="Burns J.A."/>
            <person name="Paasch A."/>
            <person name="Narechania A."/>
            <person name="Kim E."/>
        </authorList>
    </citation>
    <scope>NUCLEOTIDE SEQUENCE [LARGE SCALE GENOMIC DNA]</scope>
    <source>
        <strain evidence="2 3">PLY_AMNH</strain>
    </source>
</reference>
<comment type="caution">
    <text evidence="2">The sequence shown here is derived from an EMBL/GenBank/DDBJ whole genome shotgun (WGS) entry which is preliminary data.</text>
</comment>
<keyword evidence="3" id="KW-1185">Reference proteome</keyword>
<dbReference type="EMBL" id="LGRX02033908">
    <property type="protein sequence ID" value="KAK3239459.1"/>
    <property type="molecule type" value="Genomic_DNA"/>
</dbReference>
<evidence type="ECO:0000313" key="2">
    <source>
        <dbReference type="EMBL" id="KAK3239459.1"/>
    </source>
</evidence>
<gene>
    <name evidence="2" type="ORF">CYMTET_50619</name>
</gene>